<dbReference type="Gene3D" id="3.40.50.300">
    <property type="entry name" value="P-loop containing nucleotide triphosphate hydrolases"/>
    <property type="match status" value="1"/>
</dbReference>
<comment type="caution">
    <text evidence="1">The sequence shown here is derived from an EMBL/GenBank/DDBJ whole genome shotgun (WGS) entry which is preliminary data.</text>
</comment>
<dbReference type="InterPro" id="IPR027417">
    <property type="entry name" value="P-loop_NTPase"/>
</dbReference>
<dbReference type="Proteomes" id="UP001161388">
    <property type="component" value="Unassembled WGS sequence"/>
</dbReference>
<proteinExistence type="predicted"/>
<dbReference type="EMBL" id="BSNL01000001">
    <property type="protein sequence ID" value="GLQ27415.1"/>
    <property type="molecule type" value="Genomic_DNA"/>
</dbReference>
<name>A0ABQ5VJW4_9RHOB</name>
<reference evidence="1" key="2">
    <citation type="submission" date="2023-01" db="EMBL/GenBank/DDBJ databases">
        <title>Draft genome sequence of Sulfitobacter pacificus strain NBRC 109915.</title>
        <authorList>
            <person name="Sun Q."/>
            <person name="Mori K."/>
        </authorList>
    </citation>
    <scope>NUCLEOTIDE SEQUENCE</scope>
    <source>
        <strain evidence="1">NBRC 109915</strain>
    </source>
</reference>
<dbReference type="RefSeq" id="WP_138058643.1">
    <property type="nucleotide sequence ID" value="NZ_JBHSWF010000004.1"/>
</dbReference>
<keyword evidence="2" id="KW-1185">Reference proteome</keyword>
<sequence>MRACRGLPPVRRDIQLVFQEPYLCDTVINMYGGKVVERGATANVLDEPKDDYPKTLISSVPCLTR</sequence>
<protein>
    <submittedName>
        <fullName evidence="1">Uncharacterized protein</fullName>
    </submittedName>
</protein>
<reference evidence="1" key="1">
    <citation type="journal article" date="2014" name="Int. J. Syst. Evol. Microbiol.">
        <title>Complete genome of a new Firmicutes species belonging to the dominant human colonic microbiota ('Ruminococcus bicirculans') reveals two chromosomes and a selective capacity to utilize plant glucans.</title>
        <authorList>
            <consortium name="NISC Comparative Sequencing Program"/>
            <person name="Wegmann U."/>
            <person name="Louis P."/>
            <person name="Goesmann A."/>
            <person name="Henrissat B."/>
            <person name="Duncan S.H."/>
            <person name="Flint H.J."/>
        </authorList>
    </citation>
    <scope>NUCLEOTIDE SEQUENCE</scope>
    <source>
        <strain evidence="1">NBRC 109915</strain>
    </source>
</reference>
<organism evidence="1 2">
    <name type="scientific">Sulfitobacter pacificus</name>
    <dbReference type="NCBI Taxonomy" id="1499314"/>
    <lineage>
        <taxon>Bacteria</taxon>
        <taxon>Pseudomonadati</taxon>
        <taxon>Pseudomonadota</taxon>
        <taxon>Alphaproteobacteria</taxon>
        <taxon>Rhodobacterales</taxon>
        <taxon>Roseobacteraceae</taxon>
        <taxon>Sulfitobacter</taxon>
    </lineage>
</organism>
<accession>A0ABQ5VJW4</accession>
<evidence type="ECO:0000313" key="2">
    <source>
        <dbReference type="Proteomes" id="UP001161388"/>
    </source>
</evidence>
<gene>
    <name evidence="1" type="ORF">GCM10007927_22180</name>
</gene>
<evidence type="ECO:0000313" key="1">
    <source>
        <dbReference type="EMBL" id="GLQ27415.1"/>
    </source>
</evidence>